<dbReference type="AlphaFoldDB" id="A0A2P2K421"/>
<name>A0A2P2K421_RHIMU</name>
<protein>
    <submittedName>
        <fullName evidence="1">DNA repair protein reca</fullName>
    </submittedName>
</protein>
<evidence type="ECO:0000313" key="1">
    <source>
        <dbReference type="EMBL" id="MBX00474.1"/>
    </source>
</evidence>
<dbReference type="EMBL" id="GGEC01019990">
    <property type="protein sequence ID" value="MBX00474.1"/>
    <property type="molecule type" value="Transcribed_RNA"/>
</dbReference>
<proteinExistence type="predicted"/>
<reference evidence="1" key="1">
    <citation type="submission" date="2018-02" db="EMBL/GenBank/DDBJ databases">
        <title>Rhizophora mucronata_Transcriptome.</title>
        <authorList>
            <person name="Meera S.P."/>
            <person name="Sreeshan A."/>
            <person name="Augustine A."/>
        </authorList>
    </citation>
    <scope>NUCLEOTIDE SEQUENCE</scope>
    <source>
        <tissue evidence="1">Leaf</tissue>
    </source>
</reference>
<organism evidence="1">
    <name type="scientific">Rhizophora mucronata</name>
    <name type="common">Asiatic mangrove</name>
    <dbReference type="NCBI Taxonomy" id="61149"/>
    <lineage>
        <taxon>Eukaryota</taxon>
        <taxon>Viridiplantae</taxon>
        <taxon>Streptophyta</taxon>
        <taxon>Embryophyta</taxon>
        <taxon>Tracheophyta</taxon>
        <taxon>Spermatophyta</taxon>
        <taxon>Magnoliopsida</taxon>
        <taxon>eudicotyledons</taxon>
        <taxon>Gunneridae</taxon>
        <taxon>Pentapetalae</taxon>
        <taxon>rosids</taxon>
        <taxon>fabids</taxon>
        <taxon>Malpighiales</taxon>
        <taxon>Rhizophoraceae</taxon>
        <taxon>Rhizophora</taxon>
    </lineage>
</organism>
<accession>A0A2P2K421</accession>
<sequence length="139" mass="15526">MLLLLRTLFKEYDRESSQATAASDQGMARMKIEMDASKKTTGLTPLRRGTVHLPSSTSILPDLPRQYVIKHPRKCSRLDEATRSFLGLKKPYLLFRLQSLTEQSSLFPRGHEGCLSGTVTLCPFLVPACALHGYTMNPS</sequence>